<evidence type="ECO:0000256" key="2">
    <source>
        <dbReference type="ARBA" id="ARBA00023125"/>
    </source>
</evidence>
<keyword evidence="6" id="KW-1185">Reference proteome</keyword>
<dbReference type="InterPro" id="IPR009057">
    <property type="entry name" value="Homeodomain-like_sf"/>
</dbReference>
<feature type="domain" description="HTH araC/xylS-type" evidence="4">
    <location>
        <begin position="7"/>
        <end position="105"/>
    </location>
</feature>
<reference evidence="5 6" key="1">
    <citation type="submission" date="2016-10" db="EMBL/GenBank/DDBJ databases">
        <authorList>
            <person name="Varghese N."/>
            <person name="Submissions S."/>
        </authorList>
    </citation>
    <scope>NUCLEOTIDE SEQUENCE [LARGE SCALE GENOMIC DNA]</scope>
    <source>
        <strain evidence="5 6">IBRC-M10081</strain>
    </source>
</reference>
<organism evidence="5 6">
    <name type="scientific">Aliicoccus persicus</name>
    <dbReference type="NCBI Taxonomy" id="930138"/>
    <lineage>
        <taxon>Bacteria</taxon>
        <taxon>Bacillati</taxon>
        <taxon>Bacillota</taxon>
        <taxon>Bacilli</taxon>
        <taxon>Bacillales</taxon>
        <taxon>Staphylococcaceae</taxon>
        <taxon>Aliicoccus</taxon>
    </lineage>
</organism>
<protein>
    <submittedName>
        <fullName evidence="5">AraC family transcriptional regulator</fullName>
    </submittedName>
</protein>
<evidence type="ECO:0000313" key="6">
    <source>
        <dbReference type="Proteomes" id="UP000243605"/>
    </source>
</evidence>
<dbReference type="Proteomes" id="UP000243605">
    <property type="component" value="Unassembled WGS sequence"/>
</dbReference>
<evidence type="ECO:0000313" key="5">
    <source>
        <dbReference type="EMBL" id="SEW14460.1"/>
    </source>
</evidence>
<proteinExistence type="predicted"/>
<dbReference type="EMBL" id="FOIT01000006">
    <property type="protein sequence ID" value="SEW14460.1"/>
    <property type="molecule type" value="Genomic_DNA"/>
</dbReference>
<dbReference type="SUPFAM" id="SSF46689">
    <property type="entry name" value="Homeodomain-like"/>
    <property type="match status" value="2"/>
</dbReference>
<dbReference type="SMART" id="SM00342">
    <property type="entry name" value="HTH_ARAC"/>
    <property type="match status" value="1"/>
</dbReference>
<dbReference type="PANTHER" id="PTHR47504:SF5">
    <property type="entry name" value="RIGHT ORIGIN-BINDING PROTEIN"/>
    <property type="match status" value="1"/>
</dbReference>
<keyword evidence="2" id="KW-0238">DNA-binding</keyword>
<dbReference type="PROSITE" id="PS01124">
    <property type="entry name" value="HTH_ARAC_FAMILY_2"/>
    <property type="match status" value="1"/>
</dbReference>
<keyword evidence="1" id="KW-0805">Transcription regulation</keyword>
<keyword evidence="3" id="KW-0804">Transcription</keyword>
<dbReference type="Gene3D" id="3.20.80.10">
    <property type="entry name" value="Regulatory factor, effector binding domain"/>
    <property type="match status" value="1"/>
</dbReference>
<dbReference type="GO" id="GO:0003700">
    <property type="term" value="F:DNA-binding transcription factor activity"/>
    <property type="evidence" value="ECO:0007669"/>
    <property type="project" value="InterPro"/>
</dbReference>
<gene>
    <name evidence="5" type="ORF">SAMN05192557_1804</name>
</gene>
<dbReference type="Gene3D" id="1.10.10.60">
    <property type="entry name" value="Homeodomain-like"/>
    <property type="match status" value="2"/>
</dbReference>
<dbReference type="InterPro" id="IPR050959">
    <property type="entry name" value="MarA-like"/>
</dbReference>
<name>A0A662Z589_9STAP</name>
<dbReference type="InterPro" id="IPR018060">
    <property type="entry name" value="HTH_AraC"/>
</dbReference>
<evidence type="ECO:0000256" key="1">
    <source>
        <dbReference type="ARBA" id="ARBA00023015"/>
    </source>
</evidence>
<dbReference type="SMART" id="SM00871">
    <property type="entry name" value="AraC_E_bind"/>
    <property type="match status" value="1"/>
</dbReference>
<dbReference type="InterPro" id="IPR010499">
    <property type="entry name" value="AraC_E-bd"/>
</dbReference>
<sequence length="279" mass="31764">MDIKLMNAAIDYVEDHLSSPIDLGEIERISAMSRYNFQKVFTILSGVTFGEYVRMRRMSRAMQLLKETETKILDIALECGYESQDAFTKSFKNLYKITPNSFRRHPVSLTTFPKMNISVTIRGGISMAYQVRELETMSVVGEVRLYKSMGVALRQINSFWNEFNDSERPDALIEIADKKIQGFLGVSIPQGDGLEYMIAVSSDADTRNFESREIPGGRYLVFEAKGPVPDEIQRVTKEAFESVIPSSDYELRDAPEFELYKPGDPNSAEYVTEIWVPVQ</sequence>
<dbReference type="AlphaFoldDB" id="A0A662Z589"/>
<dbReference type="GO" id="GO:0043565">
    <property type="term" value="F:sequence-specific DNA binding"/>
    <property type="evidence" value="ECO:0007669"/>
    <property type="project" value="InterPro"/>
</dbReference>
<evidence type="ECO:0000256" key="3">
    <source>
        <dbReference type="ARBA" id="ARBA00023163"/>
    </source>
</evidence>
<dbReference type="SUPFAM" id="SSF55136">
    <property type="entry name" value="Probable bacterial effector-binding domain"/>
    <property type="match status" value="1"/>
</dbReference>
<dbReference type="Pfam" id="PF12833">
    <property type="entry name" value="HTH_18"/>
    <property type="match status" value="1"/>
</dbReference>
<dbReference type="PROSITE" id="PS00041">
    <property type="entry name" value="HTH_ARAC_FAMILY_1"/>
    <property type="match status" value="1"/>
</dbReference>
<dbReference type="InterPro" id="IPR011256">
    <property type="entry name" value="Reg_factor_effector_dom_sf"/>
</dbReference>
<dbReference type="PRINTS" id="PR00032">
    <property type="entry name" value="HTHARAC"/>
</dbReference>
<dbReference type="PANTHER" id="PTHR47504">
    <property type="entry name" value="RIGHT ORIGIN-BINDING PROTEIN"/>
    <property type="match status" value="1"/>
</dbReference>
<evidence type="ECO:0000259" key="4">
    <source>
        <dbReference type="PROSITE" id="PS01124"/>
    </source>
</evidence>
<dbReference type="RefSeq" id="WP_180366280.1">
    <property type="nucleotide sequence ID" value="NZ_FOIT01000006.1"/>
</dbReference>
<dbReference type="Pfam" id="PF14526">
    <property type="entry name" value="Cass2"/>
    <property type="match status" value="1"/>
</dbReference>
<dbReference type="InterPro" id="IPR018062">
    <property type="entry name" value="HTH_AraC-typ_CS"/>
</dbReference>
<dbReference type="InterPro" id="IPR029441">
    <property type="entry name" value="Cass2"/>
</dbReference>
<accession>A0A662Z589</accession>
<dbReference type="InterPro" id="IPR020449">
    <property type="entry name" value="Tscrpt_reg_AraC-type_HTH"/>
</dbReference>